<gene>
    <name evidence="3" type="ORF">SAMN02745883_00038</name>
</gene>
<dbReference type="EMBL" id="FRAJ01000003">
    <property type="protein sequence ID" value="SHJ65086.1"/>
    <property type="molecule type" value="Genomic_DNA"/>
</dbReference>
<evidence type="ECO:0000313" key="4">
    <source>
        <dbReference type="Proteomes" id="UP000184082"/>
    </source>
</evidence>
<evidence type="ECO:0000313" key="3">
    <source>
        <dbReference type="EMBL" id="SHJ65086.1"/>
    </source>
</evidence>
<reference evidence="3 4" key="1">
    <citation type="submission" date="2016-11" db="EMBL/GenBank/DDBJ databases">
        <authorList>
            <person name="Jaros S."/>
            <person name="Januszkiewicz K."/>
            <person name="Wedrychowicz H."/>
        </authorList>
    </citation>
    <scope>NUCLEOTIDE SEQUENCE [LARGE SCALE GENOMIC DNA]</scope>
    <source>
        <strain evidence="3 4">DSM 14501</strain>
    </source>
</reference>
<comment type="similarity">
    <text evidence="1">Belongs to the UPF0749 family.</text>
</comment>
<sequence length="242" mass="27315">MKKAKDKFFIGFMCIILGIVLAMQFRIVQGSYLEGAIPSQRALELESELKKIKEEKQHLLQEIQSYEKKLKEIEESASKDNVLIKNLNKELKKYKIIAGFESVKGPGIEVVVDDPPKTSEFGNDYSVASVKYDLLLSLINVLNSAGAEAISVNGQRIISTTGILYANNSVKINSVPTAPPFIIKAIGNPDTLESVLNFRFGIVWDMRENYLLQVNIRKLDEVVIPRYNDIVKFRYAKTINEK</sequence>
<dbReference type="STRING" id="1121266.SAMN02745883_00038"/>
<accession>A0A1M6L1R4</accession>
<dbReference type="PANTHER" id="PTHR37313">
    <property type="entry name" value="UPF0749 PROTEIN RV1825"/>
    <property type="match status" value="1"/>
</dbReference>
<dbReference type="Gene3D" id="3.30.70.1880">
    <property type="entry name" value="Protein of unknown function DUF881"/>
    <property type="match status" value="1"/>
</dbReference>
<organism evidence="3 4">
    <name type="scientific">Caminicella sporogenes DSM 14501</name>
    <dbReference type="NCBI Taxonomy" id="1121266"/>
    <lineage>
        <taxon>Bacteria</taxon>
        <taxon>Bacillati</taxon>
        <taxon>Bacillota</taxon>
        <taxon>Clostridia</taxon>
        <taxon>Peptostreptococcales</taxon>
        <taxon>Caminicellaceae</taxon>
        <taxon>Caminicella</taxon>
    </lineage>
</organism>
<dbReference type="Pfam" id="PF05949">
    <property type="entry name" value="DUF881"/>
    <property type="match status" value="1"/>
</dbReference>
<evidence type="ECO:0000256" key="2">
    <source>
        <dbReference type="SAM" id="Coils"/>
    </source>
</evidence>
<proteinExistence type="inferred from homology"/>
<dbReference type="PANTHER" id="PTHR37313:SF2">
    <property type="entry name" value="UPF0749 PROTEIN YLXX"/>
    <property type="match status" value="1"/>
</dbReference>
<dbReference type="RefSeq" id="WP_072965349.1">
    <property type="nucleotide sequence ID" value="NZ_FRAJ01000003.1"/>
</dbReference>
<dbReference type="Proteomes" id="UP000184082">
    <property type="component" value="Unassembled WGS sequence"/>
</dbReference>
<evidence type="ECO:0000256" key="1">
    <source>
        <dbReference type="ARBA" id="ARBA00009108"/>
    </source>
</evidence>
<dbReference type="InterPro" id="IPR010273">
    <property type="entry name" value="DUF881"/>
</dbReference>
<dbReference type="AlphaFoldDB" id="A0A1M6L1R4"/>
<feature type="coiled-coil region" evidence="2">
    <location>
        <begin position="42"/>
        <end position="90"/>
    </location>
</feature>
<keyword evidence="2" id="KW-0175">Coiled coil</keyword>
<name>A0A1M6L1R4_9FIRM</name>
<protein>
    <submittedName>
        <fullName evidence="3">Uncharacterized conserved protein YlxW, UPF0749 family</fullName>
    </submittedName>
</protein>
<keyword evidence="4" id="KW-1185">Reference proteome</keyword>